<dbReference type="Proteomes" id="UP000529795">
    <property type="component" value="Unassembled WGS sequence"/>
</dbReference>
<name>A0A840FGI3_9SPHN</name>
<sequence length="113" mass="12314">MAVTSDDLVALTELETGASAAPWHVAFGTDGACMSSCLIVKNPTRGRIFEPLDNEWPSDDVVAACLWQNPDIVGPDDRRSDANARLMAMVRNHLPELLRLARIGLAHESEKSD</sequence>
<evidence type="ECO:0000313" key="2">
    <source>
        <dbReference type="Proteomes" id="UP000529795"/>
    </source>
</evidence>
<keyword evidence="2" id="KW-1185">Reference proteome</keyword>
<comment type="caution">
    <text evidence="1">The sequence shown here is derived from an EMBL/GenBank/DDBJ whole genome shotgun (WGS) entry which is preliminary data.</text>
</comment>
<proteinExistence type="predicted"/>
<organism evidence="1 2">
    <name type="scientific">Sphingomonas jinjuensis</name>
    <dbReference type="NCBI Taxonomy" id="535907"/>
    <lineage>
        <taxon>Bacteria</taxon>
        <taxon>Pseudomonadati</taxon>
        <taxon>Pseudomonadota</taxon>
        <taxon>Alphaproteobacteria</taxon>
        <taxon>Sphingomonadales</taxon>
        <taxon>Sphingomonadaceae</taxon>
        <taxon>Sphingomonas</taxon>
    </lineage>
</organism>
<gene>
    <name evidence="1" type="ORF">GGQ80_002693</name>
</gene>
<protein>
    <submittedName>
        <fullName evidence="1">Uncharacterized protein</fullName>
    </submittedName>
</protein>
<accession>A0A840FGI3</accession>
<evidence type="ECO:0000313" key="1">
    <source>
        <dbReference type="EMBL" id="MBB4154777.1"/>
    </source>
</evidence>
<dbReference type="EMBL" id="JACIEV010000008">
    <property type="protein sequence ID" value="MBB4154777.1"/>
    <property type="molecule type" value="Genomic_DNA"/>
</dbReference>
<dbReference type="AlphaFoldDB" id="A0A840FGI3"/>
<reference evidence="1 2" key="1">
    <citation type="submission" date="2020-08" db="EMBL/GenBank/DDBJ databases">
        <title>Genomic Encyclopedia of Type Strains, Phase IV (KMG-IV): sequencing the most valuable type-strain genomes for metagenomic binning, comparative biology and taxonomic classification.</title>
        <authorList>
            <person name="Goeker M."/>
        </authorList>
    </citation>
    <scope>NUCLEOTIDE SEQUENCE [LARGE SCALE GENOMIC DNA]</scope>
    <source>
        <strain evidence="1 2">YC6723</strain>
    </source>
</reference>